<dbReference type="RefSeq" id="WP_378050394.1">
    <property type="nucleotide sequence ID" value="NZ_JBHSXE010000002.1"/>
</dbReference>
<accession>A0ABW2CRF9</accession>
<protein>
    <submittedName>
        <fullName evidence="1">Uncharacterized protein</fullName>
    </submittedName>
</protein>
<comment type="caution">
    <text evidence="1">The sequence shown here is derived from an EMBL/GenBank/DDBJ whole genome shotgun (WGS) entry which is preliminary data.</text>
</comment>
<keyword evidence="2" id="KW-1185">Reference proteome</keyword>
<evidence type="ECO:0000313" key="2">
    <source>
        <dbReference type="Proteomes" id="UP001596380"/>
    </source>
</evidence>
<reference evidence="2" key="1">
    <citation type="journal article" date="2019" name="Int. J. Syst. Evol. Microbiol.">
        <title>The Global Catalogue of Microorganisms (GCM) 10K type strain sequencing project: providing services to taxonomists for standard genome sequencing and annotation.</title>
        <authorList>
            <consortium name="The Broad Institute Genomics Platform"/>
            <consortium name="The Broad Institute Genome Sequencing Center for Infectious Disease"/>
            <person name="Wu L."/>
            <person name="Ma J."/>
        </authorList>
    </citation>
    <scope>NUCLEOTIDE SEQUENCE [LARGE SCALE GENOMIC DNA]</scope>
    <source>
        <strain evidence="2">JCM 3369</strain>
    </source>
</reference>
<gene>
    <name evidence="1" type="ORF">ACFQKB_27255</name>
</gene>
<dbReference type="EMBL" id="JBHSXS010000019">
    <property type="protein sequence ID" value="MFC6883485.1"/>
    <property type="molecule type" value="Genomic_DNA"/>
</dbReference>
<proteinExistence type="predicted"/>
<organism evidence="1 2">
    <name type="scientific">Actinomadura yumaensis</name>
    <dbReference type="NCBI Taxonomy" id="111807"/>
    <lineage>
        <taxon>Bacteria</taxon>
        <taxon>Bacillati</taxon>
        <taxon>Actinomycetota</taxon>
        <taxon>Actinomycetes</taxon>
        <taxon>Streptosporangiales</taxon>
        <taxon>Thermomonosporaceae</taxon>
        <taxon>Actinomadura</taxon>
    </lineage>
</organism>
<dbReference type="Proteomes" id="UP001596380">
    <property type="component" value="Unassembled WGS sequence"/>
</dbReference>
<name>A0ABW2CRF9_9ACTN</name>
<evidence type="ECO:0000313" key="1">
    <source>
        <dbReference type="EMBL" id="MFC6883485.1"/>
    </source>
</evidence>
<sequence length="132" mass="15573">MARFPKLAADERDHDFMEMLAFEWYRLNDGINFAATWHDRPPVFSRTKLRPLETDKDAFFDFYCDHSPLIAAWFDRHLPEVTGDVDTDDDEARALRQRQIDRIQTGNDFFRDHEAKRQKTVARRNAAKTPAS</sequence>